<feature type="region of interest" description="Disordered" evidence="1">
    <location>
        <begin position="1"/>
        <end position="34"/>
    </location>
</feature>
<evidence type="ECO:0000313" key="2">
    <source>
        <dbReference type="EMBL" id="AUF34974.1"/>
    </source>
</evidence>
<proteinExistence type="predicted"/>
<feature type="compositionally biased region" description="Basic residues" evidence="1">
    <location>
        <begin position="1"/>
        <end position="27"/>
    </location>
</feature>
<protein>
    <submittedName>
        <fullName evidence="2">Putative capsid protein</fullName>
    </submittedName>
</protein>
<sequence length="239" mass="26065">MPYVYKKKRRSRRGKGAKKRSSRRSRNYTRSSGNRAIISGGSIVPVKSKHLFKYAERITMNPVSGGVGTSYFFSTNSLFDPNRSGLGHQPYGFDQYVGVLYDHYTVIGSKITVTAVNRGAVSTDPVIMAITERDTFTATTNIEHLIEMGNNTYTFCGVSDGGAGIATLSYNSNPAKFLGRSKPLADSELKGSVSTNPAEESFFEIVMASTGTNDPGALDVLVNIEYIAVLTEPKRFTQS</sequence>
<name>A0A2H4YQ42_9VIRU</name>
<organism evidence="2">
    <name type="scientific">uncultured virus</name>
    <dbReference type="NCBI Taxonomy" id="340016"/>
    <lineage>
        <taxon>Viruses</taxon>
        <taxon>environmental samples</taxon>
    </lineage>
</organism>
<accession>A0A2H4YQ42</accession>
<evidence type="ECO:0000256" key="1">
    <source>
        <dbReference type="SAM" id="MobiDB-lite"/>
    </source>
</evidence>
<dbReference type="EMBL" id="MG023134">
    <property type="protein sequence ID" value="AUF34974.1"/>
    <property type="molecule type" value="Genomic_DNA"/>
</dbReference>
<reference evidence="2" key="1">
    <citation type="journal article" date="2017" name="Viruses">
        <title>Distribution and Inferred Evolutionary Characteristics of a Chimeric ssDNA Virus Associated with Intertidal Marine Isopods.</title>
        <authorList>
            <person name="Bistolas K.S.I."/>
            <person name="Besemer R.M."/>
            <person name="Rudstam L.G."/>
            <person name="Hewson I."/>
        </authorList>
    </citation>
    <scope>NUCLEOTIDE SEQUENCE</scope>
    <source>
        <strain evidence="2">IWaV3812</strain>
    </source>
</reference>